<dbReference type="VEuPathDB" id="PlasmoDB:Py17XNL_000900433"/>
<gene>
    <name evidence="3" type="ORF">PY17X_0942500</name>
    <name evidence="2" type="ORF">PYYM_0941600</name>
</gene>
<evidence type="ECO:0000313" key="4">
    <source>
        <dbReference type="Proteomes" id="UP000072874"/>
    </source>
</evidence>
<feature type="coiled-coil region" evidence="1">
    <location>
        <begin position="49"/>
        <end position="129"/>
    </location>
</feature>
<reference evidence="4 5" key="1">
    <citation type="journal article" date="2014" name="BMC Biol.">
        <title>A comprehensive evaluation of rodent malaria parasite genomes and gene expression.</title>
        <authorList>
            <person name="Otto T.D."/>
            <person name="Bohme U."/>
            <person name="Jackson A.P."/>
            <person name="Hunt M."/>
            <person name="Franke-Fayard B."/>
            <person name="Hoeijmakers W.A."/>
            <person name="Religa A.A."/>
            <person name="Robertson L."/>
            <person name="Sanders M."/>
            <person name="Ogun S.A."/>
            <person name="Cunningham D."/>
            <person name="Erhart A."/>
            <person name="Billker O."/>
            <person name="Khan S.M."/>
            <person name="Stunnenberg H.G."/>
            <person name="Langhorne J."/>
            <person name="Holder A.A."/>
            <person name="Waters A.P."/>
            <person name="Newbold C.I."/>
            <person name="Pain A."/>
            <person name="Berriman M."/>
            <person name="Janse C.J."/>
        </authorList>
    </citation>
    <scope>NUCLEOTIDE SEQUENCE [LARGE SCALE GENOMIC DNA]</scope>
    <source>
        <strain evidence="3 4">17X</strain>
        <strain evidence="2 5">YM</strain>
    </source>
</reference>
<reference evidence="3" key="2">
    <citation type="submission" date="2014-05" db="EMBL/GenBank/DDBJ databases">
        <authorList>
            <person name="Aslett M.A."/>
            <person name="De Silva N."/>
        </authorList>
    </citation>
    <scope>NUCLEOTIDE SEQUENCE</scope>
    <source>
        <strain evidence="3">17X</strain>
    </source>
</reference>
<accession>A0A077Y5J8</accession>
<protein>
    <submittedName>
        <fullName evidence="2">Uncharacterized protein</fullName>
    </submittedName>
</protein>
<dbReference type="VEuPathDB" id="PlasmoDB:PY17X_0942500"/>
<name>A0A077Y5J8_PLAYE</name>
<dbReference type="KEGG" id="pyo:PY17X_0942500"/>
<dbReference type="RefSeq" id="XP_022812278.1">
    <property type="nucleotide sequence ID" value="XM_022956095.1"/>
</dbReference>
<proteinExistence type="predicted"/>
<evidence type="ECO:0000313" key="3">
    <source>
        <dbReference type="EMBL" id="VTZ78609.1"/>
    </source>
</evidence>
<organism evidence="2 5">
    <name type="scientific">Plasmodium yoelii</name>
    <dbReference type="NCBI Taxonomy" id="5861"/>
    <lineage>
        <taxon>Eukaryota</taxon>
        <taxon>Sar</taxon>
        <taxon>Alveolata</taxon>
        <taxon>Apicomplexa</taxon>
        <taxon>Aconoidasida</taxon>
        <taxon>Haemosporida</taxon>
        <taxon>Plasmodiidae</taxon>
        <taxon>Plasmodium</taxon>
        <taxon>Plasmodium (Vinckeia)</taxon>
    </lineage>
</organism>
<dbReference type="OMA" id="EKHRIYQ"/>
<dbReference type="AlphaFoldDB" id="A0A077Y5J8"/>
<evidence type="ECO:0000313" key="2">
    <source>
        <dbReference type="EMBL" id="CDU18192.1"/>
    </source>
</evidence>
<dbReference type="VEuPathDB" id="PlasmoDB:PYYM_0941600"/>
<reference evidence="2" key="3">
    <citation type="submission" date="2014-05" db="EMBL/GenBank/DDBJ databases">
        <authorList>
            <person name="Aslett A.Martin."/>
            <person name="De Silva Nishadi"/>
        </authorList>
    </citation>
    <scope>NUCLEOTIDE SEQUENCE</scope>
    <source>
        <strain evidence="2">YM</strain>
    </source>
</reference>
<dbReference type="EMBL" id="LM993663">
    <property type="protein sequence ID" value="VTZ78609.1"/>
    <property type="molecule type" value="Genomic_DNA"/>
</dbReference>
<dbReference type="EMBL" id="LK934637">
    <property type="protein sequence ID" value="CDU18192.1"/>
    <property type="molecule type" value="Genomic_DNA"/>
</dbReference>
<reference evidence="3" key="4">
    <citation type="submission" date="2019-05" db="EMBL/GenBank/DDBJ databases">
        <authorList>
            <consortium name="Pathogen Informatics"/>
        </authorList>
    </citation>
    <scope>NUCLEOTIDE SEQUENCE</scope>
    <source>
        <strain evidence="3">17X</strain>
    </source>
</reference>
<evidence type="ECO:0000256" key="1">
    <source>
        <dbReference type="SAM" id="Coils"/>
    </source>
</evidence>
<dbReference type="Proteomes" id="UP000072904">
    <property type="component" value="Chromosome 9"/>
</dbReference>
<dbReference type="GeneID" id="34859875"/>
<evidence type="ECO:0000313" key="5">
    <source>
        <dbReference type="Proteomes" id="UP000072904"/>
    </source>
</evidence>
<dbReference type="OrthoDB" id="386301at2759"/>
<dbReference type="Proteomes" id="UP000072874">
    <property type="component" value="Chromosome 9"/>
</dbReference>
<keyword evidence="1" id="KW-0175">Coiled coil</keyword>
<sequence length="168" mass="20276">MSNFYENDDDVLQMIQQIKKITNESKRKFEHEIDYLVKDTKNCLISSVNQEKNAIKHTAEEKLNKYRENILKQEKNIKEKHRIYQKLKTELAEVANNYKNKIKDFYKETENIINVYESEKKELETLEDREWKELNSQSIEILNKTKSKIYANKEETNEKLRKVLKSIL</sequence>